<dbReference type="PANTHER" id="PTHR47959">
    <property type="entry name" value="ATP-DEPENDENT RNA HELICASE RHLE-RELATED"/>
    <property type="match status" value="1"/>
</dbReference>
<dbReference type="PROSITE" id="PS51195">
    <property type="entry name" value="Q_MOTIF"/>
    <property type="match status" value="1"/>
</dbReference>
<dbReference type="SMART" id="SM00490">
    <property type="entry name" value="HELICc"/>
    <property type="match status" value="1"/>
</dbReference>
<dbReference type="GO" id="GO:0003676">
    <property type="term" value="F:nucleic acid binding"/>
    <property type="evidence" value="ECO:0007669"/>
    <property type="project" value="InterPro"/>
</dbReference>
<evidence type="ECO:0000256" key="4">
    <source>
        <dbReference type="ARBA" id="ARBA00022840"/>
    </source>
</evidence>
<dbReference type="SUPFAM" id="SSF52540">
    <property type="entry name" value="P-loop containing nucleoside triphosphate hydrolases"/>
    <property type="match status" value="1"/>
</dbReference>
<dbReference type="SMART" id="SM00487">
    <property type="entry name" value="DEXDc"/>
    <property type="match status" value="1"/>
</dbReference>
<evidence type="ECO:0008006" key="13">
    <source>
        <dbReference type="Google" id="ProtNLM"/>
    </source>
</evidence>
<dbReference type="InterPro" id="IPR027417">
    <property type="entry name" value="P-loop_NTPase"/>
</dbReference>
<evidence type="ECO:0000256" key="2">
    <source>
        <dbReference type="ARBA" id="ARBA00022801"/>
    </source>
</evidence>
<feature type="region of interest" description="Disordered" evidence="7">
    <location>
        <begin position="1"/>
        <end position="34"/>
    </location>
</feature>
<dbReference type="Gene3D" id="3.40.50.300">
    <property type="entry name" value="P-loop containing nucleotide triphosphate hydrolases"/>
    <property type="match status" value="2"/>
</dbReference>
<dbReference type="PANTHER" id="PTHR47959:SF13">
    <property type="entry name" value="ATP-DEPENDENT RNA HELICASE RHLE"/>
    <property type="match status" value="1"/>
</dbReference>
<keyword evidence="3" id="KW-0347">Helicase</keyword>
<dbReference type="GO" id="GO:0005524">
    <property type="term" value="F:ATP binding"/>
    <property type="evidence" value="ECO:0007669"/>
    <property type="project" value="UniProtKB-KW"/>
</dbReference>
<dbReference type="Proteomes" id="UP000177042">
    <property type="component" value="Unassembled WGS sequence"/>
</dbReference>
<dbReference type="PROSITE" id="PS51192">
    <property type="entry name" value="HELICASE_ATP_BIND_1"/>
    <property type="match status" value="1"/>
</dbReference>
<dbReference type="PROSITE" id="PS51194">
    <property type="entry name" value="HELICASE_CTER"/>
    <property type="match status" value="1"/>
</dbReference>
<keyword evidence="1" id="KW-0547">Nucleotide-binding</keyword>
<name>A0A1F5J9P4_9BACT</name>
<keyword evidence="2" id="KW-0378">Hydrolase</keyword>
<dbReference type="GO" id="GO:0005829">
    <property type="term" value="C:cytosol"/>
    <property type="evidence" value="ECO:0007669"/>
    <property type="project" value="TreeGrafter"/>
</dbReference>
<sequence>MRHSGNGFSRPLNRGKFFNPRFSSNRRGNQRRSQLEGANINMFIRKASLNTNLIEEFQIEAQSFDSFNLHESLKQNIASLGYTNPTPVQSQSIRPILEGRDVIGLASTGTGKTAAFLIPLIHKIFLNRNQKALVIVPTRELALQINEEFRNLSRNMSLYSAFIIGGTNMRRQIQDLKRFPHLVIATPGRLKDLIARRAIYLEDYSYIVLDEVDLMVDIGFIKDIQFFISLMPSLRQSLFFSATISSKIQDILRSFVTNPVTISVKKQETSENVAQDVVKVENQEKKIDQLHDLLIQDGFDKVLIFGRTKHGIEKLNKELEFRGFKVGAIHGNKRQSQRQRVLQSFKQNQIKILLATDVASRGLDIDNVTHVINYDLPQTYEDYIHRIGRTGRAGKSGYALTFV</sequence>
<evidence type="ECO:0000256" key="5">
    <source>
        <dbReference type="ARBA" id="ARBA00038437"/>
    </source>
</evidence>
<feature type="domain" description="Helicase C-terminal" evidence="9">
    <location>
        <begin position="286"/>
        <end position="403"/>
    </location>
</feature>
<dbReference type="InterPro" id="IPR044742">
    <property type="entry name" value="DEAD/DEAH_RhlB"/>
</dbReference>
<dbReference type="InterPro" id="IPR014001">
    <property type="entry name" value="Helicase_ATP-bd"/>
</dbReference>
<evidence type="ECO:0000259" key="8">
    <source>
        <dbReference type="PROSITE" id="PS51192"/>
    </source>
</evidence>
<dbReference type="Pfam" id="PF00271">
    <property type="entry name" value="Helicase_C"/>
    <property type="match status" value="1"/>
</dbReference>
<dbReference type="InterPro" id="IPR001650">
    <property type="entry name" value="Helicase_C-like"/>
</dbReference>
<keyword evidence="4" id="KW-0067">ATP-binding</keyword>
<accession>A0A1F5J9P4</accession>
<evidence type="ECO:0000256" key="7">
    <source>
        <dbReference type="SAM" id="MobiDB-lite"/>
    </source>
</evidence>
<dbReference type="InterPro" id="IPR011545">
    <property type="entry name" value="DEAD/DEAH_box_helicase_dom"/>
</dbReference>
<comment type="caution">
    <text evidence="11">The sequence shown here is derived from an EMBL/GenBank/DDBJ whole genome shotgun (WGS) entry which is preliminary data.</text>
</comment>
<evidence type="ECO:0000259" key="10">
    <source>
        <dbReference type="PROSITE" id="PS51195"/>
    </source>
</evidence>
<dbReference type="Pfam" id="PF00270">
    <property type="entry name" value="DEAD"/>
    <property type="match status" value="1"/>
</dbReference>
<evidence type="ECO:0000256" key="6">
    <source>
        <dbReference type="PROSITE-ProRule" id="PRU00552"/>
    </source>
</evidence>
<comment type="similarity">
    <text evidence="5">Belongs to the DEAD box helicase family.</text>
</comment>
<dbReference type="GO" id="GO:0003724">
    <property type="term" value="F:RNA helicase activity"/>
    <property type="evidence" value="ECO:0007669"/>
    <property type="project" value="InterPro"/>
</dbReference>
<feature type="domain" description="Helicase ATP-binding" evidence="8">
    <location>
        <begin position="93"/>
        <end position="262"/>
    </location>
</feature>
<feature type="short sequence motif" description="Q motif" evidence="6">
    <location>
        <begin position="62"/>
        <end position="90"/>
    </location>
</feature>
<dbReference type="EMBL" id="MFCX01000029">
    <property type="protein sequence ID" value="OGE25302.1"/>
    <property type="molecule type" value="Genomic_DNA"/>
</dbReference>
<dbReference type="GO" id="GO:0016787">
    <property type="term" value="F:hydrolase activity"/>
    <property type="evidence" value="ECO:0007669"/>
    <property type="project" value="UniProtKB-KW"/>
</dbReference>
<evidence type="ECO:0000259" key="9">
    <source>
        <dbReference type="PROSITE" id="PS51194"/>
    </source>
</evidence>
<dbReference type="InterPro" id="IPR050079">
    <property type="entry name" value="DEAD_box_RNA_helicase"/>
</dbReference>
<feature type="domain" description="DEAD-box RNA helicase Q" evidence="10">
    <location>
        <begin position="62"/>
        <end position="90"/>
    </location>
</feature>
<evidence type="ECO:0000256" key="1">
    <source>
        <dbReference type="ARBA" id="ARBA00022741"/>
    </source>
</evidence>
<dbReference type="CDD" id="cd18787">
    <property type="entry name" value="SF2_C_DEAD"/>
    <property type="match status" value="1"/>
</dbReference>
<proteinExistence type="inferred from homology"/>
<organism evidence="11 12">
    <name type="scientific">Candidatus Daviesbacteria bacterium RIFCSPHIGHO2_02_FULL_39_12</name>
    <dbReference type="NCBI Taxonomy" id="1797770"/>
    <lineage>
        <taxon>Bacteria</taxon>
        <taxon>Candidatus Daviesiibacteriota</taxon>
    </lineage>
</organism>
<reference evidence="11 12" key="1">
    <citation type="journal article" date="2016" name="Nat. Commun.">
        <title>Thousands of microbial genomes shed light on interconnected biogeochemical processes in an aquifer system.</title>
        <authorList>
            <person name="Anantharaman K."/>
            <person name="Brown C.T."/>
            <person name="Hug L.A."/>
            <person name="Sharon I."/>
            <person name="Castelle C.J."/>
            <person name="Probst A.J."/>
            <person name="Thomas B.C."/>
            <person name="Singh A."/>
            <person name="Wilkins M.J."/>
            <person name="Karaoz U."/>
            <person name="Brodie E.L."/>
            <person name="Williams K.H."/>
            <person name="Hubbard S.S."/>
            <person name="Banfield J.F."/>
        </authorList>
    </citation>
    <scope>NUCLEOTIDE SEQUENCE [LARGE SCALE GENOMIC DNA]</scope>
</reference>
<gene>
    <name evidence="11" type="ORF">A3C26_04050</name>
</gene>
<dbReference type="InterPro" id="IPR014014">
    <property type="entry name" value="RNA_helicase_DEAD_Q_motif"/>
</dbReference>
<evidence type="ECO:0000313" key="12">
    <source>
        <dbReference type="Proteomes" id="UP000177042"/>
    </source>
</evidence>
<protein>
    <recommendedName>
        <fullName evidence="13">RNA helicase</fullName>
    </recommendedName>
</protein>
<evidence type="ECO:0000256" key="3">
    <source>
        <dbReference type="ARBA" id="ARBA00022806"/>
    </source>
</evidence>
<dbReference type="CDD" id="cd00268">
    <property type="entry name" value="DEADc"/>
    <property type="match status" value="1"/>
</dbReference>
<dbReference type="AlphaFoldDB" id="A0A1F5J9P4"/>
<evidence type="ECO:0000313" key="11">
    <source>
        <dbReference type="EMBL" id="OGE25302.1"/>
    </source>
</evidence>